<reference evidence="5 6" key="1">
    <citation type="submission" date="2021-12" db="EMBL/GenBank/DDBJ databases">
        <title>Discovery of the Pendulisporaceae a myxobacterial family with distinct sporulation behavior and unique specialized metabolism.</title>
        <authorList>
            <person name="Garcia R."/>
            <person name="Popoff A."/>
            <person name="Bader C.D."/>
            <person name="Loehr J."/>
            <person name="Walesch S."/>
            <person name="Walt C."/>
            <person name="Boldt J."/>
            <person name="Bunk B."/>
            <person name="Haeckl F.J.F.P.J."/>
            <person name="Gunesch A.P."/>
            <person name="Birkelbach J."/>
            <person name="Nuebel U."/>
            <person name="Pietschmann T."/>
            <person name="Bach T."/>
            <person name="Mueller R."/>
        </authorList>
    </citation>
    <scope>NUCLEOTIDE SEQUENCE [LARGE SCALE GENOMIC DNA]</scope>
    <source>
        <strain evidence="5 6">MSr12523</strain>
    </source>
</reference>
<dbReference type="Pfam" id="PF08007">
    <property type="entry name" value="JmjC_2"/>
    <property type="match status" value="1"/>
</dbReference>
<protein>
    <submittedName>
        <fullName evidence="5">Cupin domain-containing protein</fullName>
    </submittedName>
</protein>
<proteinExistence type="predicted"/>
<evidence type="ECO:0000313" key="5">
    <source>
        <dbReference type="EMBL" id="WXA98807.1"/>
    </source>
</evidence>
<gene>
    <name evidence="5" type="ORF">LZC95_18515</name>
</gene>
<dbReference type="Gene3D" id="2.60.120.650">
    <property type="entry name" value="Cupin"/>
    <property type="match status" value="1"/>
</dbReference>
<keyword evidence="3" id="KW-0408">Iron</keyword>
<comment type="cofactor">
    <cofactor evidence="1">
        <name>Fe(2+)</name>
        <dbReference type="ChEBI" id="CHEBI:29033"/>
    </cofactor>
</comment>
<evidence type="ECO:0000256" key="1">
    <source>
        <dbReference type="ARBA" id="ARBA00001954"/>
    </source>
</evidence>
<keyword evidence="2" id="KW-0479">Metal-binding</keyword>
<accession>A0ABZ2KJF3</accession>
<feature type="domain" description="JmjC" evidence="4">
    <location>
        <begin position="87"/>
        <end position="228"/>
    </location>
</feature>
<evidence type="ECO:0000313" key="6">
    <source>
        <dbReference type="Proteomes" id="UP001379533"/>
    </source>
</evidence>
<sequence length="380" mass="42083">MAEFRRTILGQTPYLAEPRTELANRALKALGIRSLDDVFTLRGAKAYAWFPMRNGRHAAAPIPTSSAKRVHDGGLAIYVRRIRECEMFEREVADSLRIPASSVECSVFCNPAKATTLAHFDRSDLLILQLSGRKTWRIAPNDFAPNPSLCWGAGDRVTPELRLYAPGLPPTEMPRNATSHVLETGSVLYLPRGYWHETTSEEDSLSLHMTVLSTTRIDVLMSALKNELLRDPYWREPAYDLSAGEPPAIEQAAAACTALRDAVSRIEASDLVHLPVPKGDFDGSARFARCGQVSFGIESVDSHAETARVVITTHTYREKKLTHIELSIEFIAACEWINGLASGTAFDLPTLLRQSPGLNGSEARELLGVLENIRLVRRLH</sequence>
<dbReference type="PANTHER" id="PTHR13096">
    <property type="entry name" value="MINA53 MYC INDUCED NUCLEAR ANTIGEN"/>
    <property type="match status" value="1"/>
</dbReference>
<keyword evidence="6" id="KW-1185">Reference proteome</keyword>
<organism evidence="5 6">
    <name type="scientific">Pendulispora brunnea</name>
    <dbReference type="NCBI Taxonomy" id="2905690"/>
    <lineage>
        <taxon>Bacteria</taxon>
        <taxon>Pseudomonadati</taxon>
        <taxon>Myxococcota</taxon>
        <taxon>Myxococcia</taxon>
        <taxon>Myxococcales</taxon>
        <taxon>Sorangiineae</taxon>
        <taxon>Pendulisporaceae</taxon>
        <taxon>Pendulispora</taxon>
    </lineage>
</organism>
<evidence type="ECO:0000259" key="4">
    <source>
        <dbReference type="PROSITE" id="PS51184"/>
    </source>
</evidence>
<dbReference type="PROSITE" id="PS51184">
    <property type="entry name" value="JMJC"/>
    <property type="match status" value="1"/>
</dbReference>
<evidence type="ECO:0000256" key="2">
    <source>
        <dbReference type="ARBA" id="ARBA00022723"/>
    </source>
</evidence>
<dbReference type="InterPro" id="IPR039994">
    <property type="entry name" value="NO66-like"/>
</dbReference>
<dbReference type="EMBL" id="CP089982">
    <property type="protein sequence ID" value="WXA98807.1"/>
    <property type="molecule type" value="Genomic_DNA"/>
</dbReference>
<dbReference type="Proteomes" id="UP001379533">
    <property type="component" value="Chromosome"/>
</dbReference>
<dbReference type="InterPro" id="IPR003347">
    <property type="entry name" value="JmjC_dom"/>
</dbReference>
<dbReference type="RefSeq" id="WP_394849427.1">
    <property type="nucleotide sequence ID" value="NZ_CP089982.1"/>
</dbReference>
<dbReference type="PANTHER" id="PTHR13096:SF8">
    <property type="entry name" value="RIBOSOMAL OXYGENASE 1"/>
    <property type="match status" value="1"/>
</dbReference>
<dbReference type="SUPFAM" id="SSF51197">
    <property type="entry name" value="Clavaminate synthase-like"/>
    <property type="match status" value="1"/>
</dbReference>
<name>A0ABZ2KJF3_9BACT</name>
<evidence type="ECO:0000256" key="3">
    <source>
        <dbReference type="ARBA" id="ARBA00023004"/>
    </source>
</evidence>